<dbReference type="AlphaFoldDB" id="A0A7V2WVR8"/>
<gene>
    <name evidence="3" type="ORF">ENJ51_11815</name>
</gene>
<sequence>MIEFTTKFLLAALLLFGKVAWAEEKSSEHQKNISKAVSAQLLRMKLKKMGKIKMDNNVAKDLKRLPETSDLKAEDKKPDTASQQQNDQQPVIAIKPYLSKKTLTPVVKKETKKLKKSEEKQKKVVKTEEGERKNSLSNQQKNDSLRLKLQDLINSTPNN</sequence>
<proteinExistence type="predicted"/>
<feature type="region of interest" description="Disordered" evidence="1">
    <location>
        <begin position="53"/>
        <end position="159"/>
    </location>
</feature>
<feature type="compositionally biased region" description="Basic and acidic residues" evidence="1">
    <location>
        <begin position="53"/>
        <end position="79"/>
    </location>
</feature>
<dbReference type="EMBL" id="DRMS01000446">
    <property type="protein sequence ID" value="HFC93486.1"/>
    <property type="molecule type" value="Genomic_DNA"/>
</dbReference>
<dbReference type="Proteomes" id="UP000885750">
    <property type="component" value="Unassembled WGS sequence"/>
</dbReference>
<evidence type="ECO:0000313" key="3">
    <source>
        <dbReference type="EMBL" id="HFC93486.1"/>
    </source>
</evidence>
<feature type="signal peptide" evidence="2">
    <location>
        <begin position="1"/>
        <end position="22"/>
    </location>
</feature>
<feature type="compositionally biased region" description="Polar residues" evidence="1">
    <location>
        <begin position="80"/>
        <end position="89"/>
    </location>
</feature>
<accession>A0A7V2WVR8</accession>
<protein>
    <submittedName>
        <fullName evidence="3">Uncharacterized protein</fullName>
    </submittedName>
</protein>
<name>A0A7V2WVR8_LEUMU</name>
<reference evidence="3" key="1">
    <citation type="journal article" date="2020" name="mSystems">
        <title>Genome- and Community-Level Interaction Insights into Carbon Utilization and Element Cycling Functions of Hydrothermarchaeota in Hydrothermal Sediment.</title>
        <authorList>
            <person name="Zhou Z."/>
            <person name="Liu Y."/>
            <person name="Xu W."/>
            <person name="Pan J."/>
            <person name="Luo Z.H."/>
            <person name="Li M."/>
        </authorList>
    </citation>
    <scope>NUCLEOTIDE SEQUENCE [LARGE SCALE GENOMIC DNA]</scope>
    <source>
        <strain evidence="3">HyVt-493</strain>
    </source>
</reference>
<evidence type="ECO:0000256" key="1">
    <source>
        <dbReference type="SAM" id="MobiDB-lite"/>
    </source>
</evidence>
<keyword evidence="2" id="KW-0732">Signal</keyword>
<comment type="caution">
    <text evidence="3">The sequence shown here is derived from an EMBL/GenBank/DDBJ whole genome shotgun (WGS) entry which is preliminary data.</text>
</comment>
<feature type="chain" id="PRO_5030634494" evidence="2">
    <location>
        <begin position="23"/>
        <end position="159"/>
    </location>
</feature>
<organism evidence="3">
    <name type="scientific">Leucothrix mucor</name>
    <dbReference type="NCBI Taxonomy" id="45248"/>
    <lineage>
        <taxon>Bacteria</taxon>
        <taxon>Pseudomonadati</taxon>
        <taxon>Pseudomonadota</taxon>
        <taxon>Gammaproteobacteria</taxon>
        <taxon>Thiotrichales</taxon>
        <taxon>Thiotrichaceae</taxon>
        <taxon>Leucothrix</taxon>
    </lineage>
</organism>
<evidence type="ECO:0000256" key="2">
    <source>
        <dbReference type="SAM" id="SignalP"/>
    </source>
</evidence>
<feature type="compositionally biased region" description="Basic and acidic residues" evidence="1">
    <location>
        <begin position="116"/>
        <end position="134"/>
    </location>
</feature>